<gene>
    <name evidence="2" type="ORF">HNAJ_LOCUS11965</name>
</gene>
<dbReference type="Pfam" id="PF00498">
    <property type="entry name" value="FHA"/>
    <property type="match status" value="1"/>
</dbReference>
<dbReference type="AlphaFoldDB" id="A0A0R3TVV9"/>
<dbReference type="InterPro" id="IPR008984">
    <property type="entry name" value="SMAD_FHA_dom_sf"/>
</dbReference>
<dbReference type="PROSITE" id="PS50006">
    <property type="entry name" value="FHA_DOMAIN"/>
    <property type="match status" value="1"/>
</dbReference>
<dbReference type="WBParaSite" id="HNAJ_0001197601-mRNA-1">
    <property type="protein sequence ID" value="HNAJ_0001197601-mRNA-1"/>
    <property type="gene ID" value="HNAJ_0001197601"/>
</dbReference>
<evidence type="ECO:0000259" key="1">
    <source>
        <dbReference type="PROSITE" id="PS50006"/>
    </source>
</evidence>
<reference evidence="4" key="1">
    <citation type="submission" date="2016-04" db="UniProtKB">
        <authorList>
            <consortium name="WormBaseParasite"/>
        </authorList>
    </citation>
    <scope>IDENTIFICATION</scope>
</reference>
<dbReference type="InterPro" id="IPR000253">
    <property type="entry name" value="FHA_dom"/>
</dbReference>
<evidence type="ECO:0000313" key="2">
    <source>
        <dbReference type="EMBL" id="VDO11840.1"/>
    </source>
</evidence>
<evidence type="ECO:0000313" key="4">
    <source>
        <dbReference type="WBParaSite" id="HNAJ_0001197601-mRNA-1"/>
    </source>
</evidence>
<feature type="domain" description="FHA" evidence="1">
    <location>
        <begin position="44"/>
        <end position="100"/>
    </location>
</feature>
<dbReference type="OrthoDB" id="436852at2759"/>
<evidence type="ECO:0000313" key="3">
    <source>
        <dbReference type="Proteomes" id="UP000278807"/>
    </source>
</evidence>
<dbReference type="SUPFAM" id="SSF49879">
    <property type="entry name" value="SMAD/FHA domain"/>
    <property type="match status" value="1"/>
</dbReference>
<accession>A0A0R3TVV9</accession>
<dbReference type="Proteomes" id="UP000278807">
    <property type="component" value="Unassembled WGS sequence"/>
</dbReference>
<keyword evidence="3" id="KW-1185">Reference proteome</keyword>
<dbReference type="EMBL" id="UZAE01013925">
    <property type="protein sequence ID" value="VDO11840.1"/>
    <property type="molecule type" value="Genomic_DNA"/>
</dbReference>
<name>A0A0R3TVV9_RODNA</name>
<dbReference type="STRING" id="102285.A0A0R3TVV9"/>
<reference evidence="2 3" key="2">
    <citation type="submission" date="2018-11" db="EMBL/GenBank/DDBJ databases">
        <authorList>
            <consortium name="Pathogen Informatics"/>
        </authorList>
    </citation>
    <scope>NUCLEOTIDE SEQUENCE [LARGE SCALE GENOMIC DNA]</scope>
</reference>
<organism evidence="4">
    <name type="scientific">Rodentolepis nana</name>
    <name type="common">Dwarf tapeworm</name>
    <name type="synonym">Hymenolepis nana</name>
    <dbReference type="NCBI Taxonomy" id="102285"/>
    <lineage>
        <taxon>Eukaryota</taxon>
        <taxon>Metazoa</taxon>
        <taxon>Spiralia</taxon>
        <taxon>Lophotrochozoa</taxon>
        <taxon>Platyhelminthes</taxon>
        <taxon>Cestoda</taxon>
        <taxon>Eucestoda</taxon>
        <taxon>Cyclophyllidea</taxon>
        <taxon>Hymenolepididae</taxon>
        <taxon>Rodentolepis</taxon>
    </lineage>
</organism>
<dbReference type="Gene3D" id="2.60.200.20">
    <property type="match status" value="1"/>
</dbReference>
<proteinExistence type="predicted"/>
<protein>
    <submittedName>
        <fullName evidence="4">FHA domain-containing protein</fullName>
    </submittedName>
</protein>
<sequence>MSIFRLHYIGNLALDPRFPDTILSKVPDIYRPKVIEFPKDRDEIKIGRVDSDSLNDFNLESCIYRPLITPHHASIKRTQEGEYELHDYSLNGTFVNYIRVGEAVTLKRNDIICFGCYDSFGKKPGEKVTNFPWDQKYVVYLGPPEDDPFMKPENNFS</sequence>
<dbReference type="SMART" id="SM00240">
    <property type="entry name" value="FHA"/>
    <property type="match status" value="1"/>
</dbReference>